<reference evidence="2" key="2">
    <citation type="journal article" date="2024" name="Plant">
        <title>Genomic evolution and insights into agronomic trait innovations of Sesamum species.</title>
        <authorList>
            <person name="Miao H."/>
            <person name="Wang L."/>
            <person name="Qu L."/>
            <person name="Liu H."/>
            <person name="Sun Y."/>
            <person name="Le M."/>
            <person name="Wang Q."/>
            <person name="Wei S."/>
            <person name="Zheng Y."/>
            <person name="Lin W."/>
            <person name="Duan Y."/>
            <person name="Cao H."/>
            <person name="Xiong S."/>
            <person name="Wang X."/>
            <person name="Wei L."/>
            <person name="Li C."/>
            <person name="Ma Q."/>
            <person name="Ju M."/>
            <person name="Zhao R."/>
            <person name="Li G."/>
            <person name="Mu C."/>
            <person name="Tian Q."/>
            <person name="Mei H."/>
            <person name="Zhang T."/>
            <person name="Gao T."/>
            <person name="Zhang H."/>
        </authorList>
    </citation>
    <scope>NUCLEOTIDE SEQUENCE</scope>
    <source>
        <strain evidence="2">G02</strain>
    </source>
</reference>
<dbReference type="EMBL" id="JACGWJ010000004">
    <property type="protein sequence ID" value="KAL0423096.1"/>
    <property type="molecule type" value="Genomic_DNA"/>
</dbReference>
<organism evidence="2">
    <name type="scientific">Sesamum radiatum</name>
    <name type="common">Black benniseed</name>
    <dbReference type="NCBI Taxonomy" id="300843"/>
    <lineage>
        <taxon>Eukaryota</taxon>
        <taxon>Viridiplantae</taxon>
        <taxon>Streptophyta</taxon>
        <taxon>Embryophyta</taxon>
        <taxon>Tracheophyta</taxon>
        <taxon>Spermatophyta</taxon>
        <taxon>Magnoliopsida</taxon>
        <taxon>eudicotyledons</taxon>
        <taxon>Gunneridae</taxon>
        <taxon>Pentapetalae</taxon>
        <taxon>asterids</taxon>
        <taxon>lamiids</taxon>
        <taxon>Lamiales</taxon>
        <taxon>Pedaliaceae</taxon>
        <taxon>Sesamum</taxon>
    </lineage>
</organism>
<feature type="signal peptide" evidence="1">
    <location>
        <begin position="1"/>
        <end position="19"/>
    </location>
</feature>
<dbReference type="AlphaFoldDB" id="A0AAW2V1A1"/>
<evidence type="ECO:0000256" key="1">
    <source>
        <dbReference type="SAM" id="SignalP"/>
    </source>
</evidence>
<accession>A0AAW2V1A1</accession>
<protein>
    <submittedName>
        <fullName evidence="2">Uncharacterized protein</fullName>
    </submittedName>
</protein>
<evidence type="ECO:0000313" key="2">
    <source>
        <dbReference type="EMBL" id="KAL0423096.1"/>
    </source>
</evidence>
<keyword evidence="1" id="KW-0732">Signal</keyword>
<sequence length="66" mass="6970">MPPTTLLLSLLLSSAIAAAAPPLLRPGFYSETCPEAESIVRDVLGGPWQEKPEALRPSCDCSSMIA</sequence>
<gene>
    <name evidence="2" type="ORF">Sradi_0844400</name>
</gene>
<feature type="chain" id="PRO_5043744294" evidence="1">
    <location>
        <begin position="20"/>
        <end position="66"/>
    </location>
</feature>
<name>A0AAW2V1A1_SESRA</name>
<comment type="caution">
    <text evidence="2">The sequence shown here is derived from an EMBL/GenBank/DDBJ whole genome shotgun (WGS) entry which is preliminary data.</text>
</comment>
<proteinExistence type="predicted"/>
<reference evidence="2" key="1">
    <citation type="submission" date="2020-06" db="EMBL/GenBank/DDBJ databases">
        <authorList>
            <person name="Li T."/>
            <person name="Hu X."/>
            <person name="Zhang T."/>
            <person name="Song X."/>
            <person name="Zhang H."/>
            <person name="Dai N."/>
            <person name="Sheng W."/>
            <person name="Hou X."/>
            <person name="Wei L."/>
        </authorList>
    </citation>
    <scope>NUCLEOTIDE SEQUENCE</scope>
    <source>
        <strain evidence="2">G02</strain>
        <tissue evidence="2">Leaf</tissue>
    </source>
</reference>